<proteinExistence type="predicted"/>
<dbReference type="PROSITE" id="PS51328">
    <property type="entry name" value="L_LECTIN_LIKE"/>
    <property type="match status" value="1"/>
</dbReference>
<feature type="domain" description="L-type lectin-like" evidence="8">
    <location>
        <begin position="70"/>
        <end position="315"/>
    </location>
</feature>
<evidence type="ECO:0000259" key="8">
    <source>
        <dbReference type="PROSITE" id="PS51328"/>
    </source>
</evidence>
<dbReference type="PANTHER" id="PTHR12223:SF45">
    <property type="entry name" value="RE50040P"/>
    <property type="match status" value="1"/>
</dbReference>
<dbReference type="GeneID" id="66129161"/>
<keyword evidence="2 7" id="KW-0812">Transmembrane</keyword>
<keyword evidence="4 7" id="KW-1133">Transmembrane helix</keyword>
<protein>
    <recommendedName>
        <fullName evidence="8">L-type lectin-like domain-containing protein</fullName>
    </recommendedName>
</protein>
<evidence type="ECO:0000256" key="3">
    <source>
        <dbReference type="ARBA" id="ARBA00022729"/>
    </source>
</evidence>
<dbReference type="GO" id="GO:0005793">
    <property type="term" value="C:endoplasmic reticulum-Golgi intermediate compartment"/>
    <property type="evidence" value="ECO:0007669"/>
    <property type="project" value="TreeGrafter"/>
</dbReference>
<evidence type="ECO:0000256" key="1">
    <source>
        <dbReference type="ARBA" id="ARBA00004479"/>
    </source>
</evidence>
<feature type="transmembrane region" description="Helical" evidence="7">
    <location>
        <begin position="403"/>
        <end position="424"/>
    </location>
</feature>
<feature type="compositionally biased region" description="Basic residues" evidence="6">
    <location>
        <begin position="345"/>
        <end position="368"/>
    </location>
</feature>
<dbReference type="Proteomes" id="UP001196530">
    <property type="component" value="Unassembled WGS sequence"/>
</dbReference>
<dbReference type="GO" id="GO:0005789">
    <property type="term" value="C:endoplasmic reticulum membrane"/>
    <property type="evidence" value="ECO:0007669"/>
    <property type="project" value="TreeGrafter"/>
</dbReference>
<evidence type="ECO:0000313" key="9">
    <source>
        <dbReference type="EMBL" id="KAG7816144.1"/>
    </source>
</evidence>
<name>A0AAN6I3B4_PICAN</name>
<comment type="caution">
    <text evidence="9">The sequence shown here is derived from an EMBL/GenBank/DDBJ whole genome shotgun (WGS) entry which is preliminary data.</text>
</comment>
<dbReference type="SUPFAM" id="SSF49899">
    <property type="entry name" value="Concanavalin A-like lectins/glucanases"/>
    <property type="match status" value="1"/>
</dbReference>
<keyword evidence="5 7" id="KW-0472">Membrane</keyword>
<gene>
    <name evidence="9" type="ORF">KL928_005110</name>
</gene>
<dbReference type="InterPro" id="IPR051136">
    <property type="entry name" value="Intracellular_Lectin-GPT"/>
</dbReference>
<dbReference type="GO" id="GO:0005537">
    <property type="term" value="F:D-mannose binding"/>
    <property type="evidence" value="ECO:0007669"/>
    <property type="project" value="TreeGrafter"/>
</dbReference>
<evidence type="ECO:0000256" key="2">
    <source>
        <dbReference type="ARBA" id="ARBA00022692"/>
    </source>
</evidence>
<evidence type="ECO:0000256" key="5">
    <source>
        <dbReference type="ARBA" id="ARBA00023136"/>
    </source>
</evidence>
<keyword evidence="3" id="KW-0732">Signal</keyword>
<dbReference type="InterPro" id="IPR013320">
    <property type="entry name" value="ConA-like_dom_sf"/>
</dbReference>
<dbReference type="GO" id="GO:0006888">
    <property type="term" value="P:endoplasmic reticulum to Golgi vesicle-mediated transport"/>
    <property type="evidence" value="ECO:0007669"/>
    <property type="project" value="TreeGrafter"/>
</dbReference>
<dbReference type="EMBL" id="JAHLUX010000012">
    <property type="protein sequence ID" value="KAG7816144.1"/>
    <property type="molecule type" value="Genomic_DNA"/>
</dbReference>
<dbReference type="Gene3D" id="2.60.120.200">
    <property type="match status" value="1"/>
</dbReference>
<reference evidence="9" key="1">
    <citation type="journal article" date="2021" name="G3 (Bethesda)">
        <title>Genomic diversity, chromosomal rearrangements, and interspecies hybridization in the ogataea polymorpha species complex.</title>
        <authorList>
            <person name="Hanson S.J."/>
            <person name="Cinneide E.O."/>
            <person name="Salzberg L.I."/>
            <person name="Wolfe K.H."/>
            <person name="McGowan J."/>
            <person name="Fitzpatrick D.A."/>
            <person name="Matlin K."/>
        </authorList>
    </citation>
    <scope>NUCLEOTIDE SEQUENCE</scope>
    <source>
        <strain evidence="9">61-244</strain>
    </source>
</reference>
<evidence type="ECO:0000256" key="6">
    <source>
        <dbReference type="SAM" id="MobiDB-lite"/>
    </source>
</evidence>
<evidence type="ECO:0000256" key="7">
    <source>
        <dbReference type="SAM" id="Phobius"/>
    </source>
</evidence>
<sequence>MDIGVGYGSQRGRLGRQLARAGGKAKLGGGALVLFFLWLLLGRKKSPATQELAQEPNDVQSLIQEHEIRRENVQYLSLRPPFVNPATLAMINYDNGGNMVMKKDSDYVRLVPERPNSVGYVFSRLPVSLQDADSFEAVVDFKIHGQQTRISLIGDGMAFWLTSQPLSQGDMFGMQNDYRGLAVIVDTFKNTPGKMRDNRGANSFPRVSIQSNNGFAGKYNKDDDGTATEIGSCALHRAYNTRMDAPSRMRVRYIRSSGYFSVEFDILGNDNWKTCFSTTELAASLVPETPYVGVSAETGELFHNVDLYGIEVHSLKDASGGPVQSIDALIDRLDDRIDAETKQHEAKRRHRRFNKPQKTTTRRTASRLRRSEQRAKQLNKELYNDERGAVGYFFSLVWRLTTYALYTAMFVVLAYIGLLGYRVYRDKRKRRNQRGLL</sequence>
<dbReference type="GO" id="GO:0030134">
    <property type="term" value="C:COPII-coated ER to Golgi transport vesicle"/>
    <property type="evidence" value="ECO:0007669"/>
    <property type="project" value="TreeGrafter"/>
</dbReference>
<dbReference type="GO" id="GO:0000139">
    <property type="term" value="C:Golgi membrane"/>
    <property type="evidence" value="ECO:0007669"/>
    <property type="project" value="TreeGrafter"/>
</dbReference>
<evidence type="ECO:0000313" key="10">
    <source>
        <dbReference type="Proteomes" id="UP001196530"/>
    </source>
</evidence>
<dbReference type="CDD" id="cd07308">
    <property type="entry name" value="lectin_leg-like"/>
    <property type="match status" value="1"/>
</dbReference>
<feature type="region of interest" description="Disordered" evidence="6">
    <location>
        <begin position="344"/>
        <end position="371"/>
    </location>
</feature>
<feature type="transmembrane region" description="Helical" evidence="7">
    <location>
        <begin position="21"/>
        <end position="41"/>
    </location>
</feature>
<evidence type="ECO:0000256" key="4">
    <source>
        <dbReference type="ARBA" id="ARBA00022989"/>
    </source>
</evidence>
<dbReference type="Pfam" id="PF03388">
    <property type="entry name" value="Lectin_leg-like"/>
    <property type="match status" value="1"/>
</dbReference>
<dbReference type="RefSeq" id="XP_043057697.1">
    <property type="nucleotide sequence ID" value="XM_043205884.1"/>
</dbReference>
<accession>A0AAN6I3B4</accession>
<comment type="subcellular location">
    <subcellularLocation>
        <location evidence="1">Membrane</location>
        <topology evidence="1">Single-pass type I membrane protein</topology>
    </subcellularLocation>
</comment>
<organism evidence="9 10">
    <name type="scientific">Pichia angusta</name>
    <name type="common">Yeast</name>
    <name type="synonym">Hansenula polymorpha</name>
    <dbReference type="NCBI Taxonomy" id="870730"/>
    <lineage>
        <taxon>Eukaryota</taxon>
        <taxon>Fungi</taxon>
        <taxon>Dikarya</taxon>
        <taxon>Ascomycota</taxon>
        <taxon>Saccharomycotina</taxon>
        <taxon>Pichiomycetes</taxon>
        <taxon>Pichiales</taxon>
        <taxon>Pichiaceae</taxon>
        <taxon>Ogataea</taxon>
    </lineage>
</organism>
<dbReference type="PANTHER" id="PTHR12223">
    <property type="entry name" value="VESICULAR MANNOSE-BINDING LECTIN"/>
    <property type="match status" value="1"/>
</dbReference>
<dbReference type="InterPro" id="IPR005052">
    <property type="entry name" value="Lectin_leg"/>
</dbReference>
<dbReference type="AlphaFoldDB" id="A0AAN6I3B4"/>